<keyword evidence="7" id="KW-0446">Lipid-binding</keyword>
<dbReference type="Pfam" id="PF10296">
    <property type="entry name" value="MMM1"/>
    <property type="match status" value="1"/>
</dbReference>
<keyword evidence="5 9" id="KW-1133">Transmembrane helix</keyword>
<keyword evidence="2" id="KW-0813">Transport</keyword>
<dbReference type="EMBL" id="MLYV02000523">
    <property type="protein sequence ID" value="PSR85874.1"/>
    <property type="molecule type" value="Genomic_DNA"/>
</dbReference>
<comment type="caution">
    <text evidence="11">The sequence shown here is derived from an EMBL/GenBank/DDBJ whole genome shotgun (WGS) entry which is preliminary data.</text>
</comment>
<reference evidence="11 12" key="1">
    <citation type="submission" date="2018-02" db="EMBL/GenBank/DDBJ databases">
        <title>Genome sequence of the basidiomycete white-rot fungus Phlebia centrifuga.</title>
        <authorList>
            <person name="Granchi Z."/>
            <person name="Peng M."/>
            <person name="de Vries R.P."/>
            <person name="Hilden K."/>
            <person name="Makela M.R."/>
            <person name="Grigoriev I."/>
            <person name="Riley R."/>
        </authorList>
    </citation>
    <scope>NUCLEOTIDE SEQUENCE [LARGE SCALE GENOMIC DNA]</scope>
    <source>
        <strain evidence="11 12">FBCC195</strain>
    </source>
</reference>
<sequence length="302" mass="33607">MGNAYIFSLTPTFTQGLVLGQLSILFLLVVILKYLFFDAVSDQPYKSFSYQPRIPREDEDVATARNEKELSQSDVVDGKTGVESADWLNILLHQVVDSYRSKLRDNLTGAEGDEVARKRIEAFANKMRPPGFFDPIKVHSVDLGVSAPRLSRARPGPLSTPLVDPQLEIDMKYTDTLSLSFSTSVLLNYPFPSFARLPISLTVSLDLFSSTILLTPPQPHSPHPTVTVTLPSPGSEFVLDLKTSSLMGSRAKLADVPKLHELITNQIRRAITEKGTWKVVLPYLASVQEVQEDVRRESEVTH</sequence>
<name>A0A2R6P5N5_9APHY</name>
<dbReference type="CDD" id="cd21671">
    <property type="entry name" value="SMP_Mmm1"/>
    <property type="match status" value="1"/>
</dbReference>
<accession>A0A2R6P5N5</accession>
<feature type="transmembrane region" description="Helical" evidence="9">
    <location>
        <begin position="12"/>
        <end position="36"/>
    </location>
</feature>
<dbReference type="PROSITE" id="PS51847">
    <property type="entry name" value="SMP"/>
    <property type="match status" value="1"/>
</dbReference>
<evidence type="ECO:0000256" key="6">
    <source>
        <dbReference type="ARBA" id="ARBA00023055"/>
    </source>
</evidence>
<dbReference type="AlphaFoldDB" id="A0A2R6P5N5"/>
<dbReference type="GO" id="GO:0005789">
    <property type="term" value="C:endoplasmic reticulum membrane"/>
    <property type="evidence" value="ECO:0007669"/>
    <property type="project" value="UniProtKB-SubCell"/>
</dbReference>
<protein>
    <recommendedName>
        <fullName evidence="10">SMP-LTD domain-containing protein</fullName>
    </recommendedName>
</protein>
<gene>
    <name evidence="11" type="ORF">PHLCEN_2v5350</name>
</gene>
<dbReference type="PANTHER" id="PTHR13466:SF0">
    <property type="entry name" value="SMP-LTD DOMAIN-CONTAINING PROTEIN"/>
    <property type="match status" value="1"/>
</dbReference>
<dbReference type="GO" id="GO:0015914">
    <property type="term" value="P:phospholipid transport"/>
    <property type="evidence" value="ECO:0007669"/>
    <property type="project" value="TreeGrafter"/>
</dbReference>
<evidence type="ECO:0000256" key="8">
    <source>
        <dbReference type="ARBA" id="ARBA00023136"/>
    </source>
</evidence>
<evidence type="ECO:0000256" key="7">
    <source>
        <dbReference type="ARBA" id="ARBA00023121"/>
    </source>
</evidence>
<dbReference type="GO" id="GO:1990456">
    <property type="term" value="P:mitochondrion-endoplasmic reticulum membrane tethering"/>
    <property type="evidence" value="ECO:0007669"/>
    <property type="project" value="TreeGrafter"/>
</dbReference>
<evidence type="ECO:0000256" key="9">
    <source>
        <dbReference type="SAM" id="Phobius"/>
    </source>
</evidence>
<feature type="domain" description="SMP-LTD" evidence="10">
    <location>
        <begin position="81"/>
        <end position="290"/>
    </location>
</feature>
<evidence type="ECO:0000259" key="10">
    <source>
        <dbReference type="PROSITE" id="PS51847"/>
    </source>
</evidence>
<comment type="subcellular location">
    <subcellularLocation>
        <location evidence="1">Endoplasmic reticulum membrane</location>
    </subcellularLocation>
</comment>
<dbReference type="OrthoDB" id="5599157at2759"/>
<evidence type="ECO:0000256" key="5">
    <source>
        <dbReference type="ARBA" id="ARBA00022989"/>
    </source>
</evidence>
<evidence type="ECO:0000256" key="3">
    <source>
        <dbReference type="ARBA" id="ARBA00022692"/>
    </source>
</evidence>
<dbReference type="Proteomes" id="UP000186601">
    <property type="component" value="Unassembled WGS sequence"/>
</dbReference>
<dbReference type="InterPro" id="IPR019411">
    <property type="entry name" value="MMM1_dom"/>
</dbReference>
<organism evidence="11 12">
    <name type="scientific">Hermanssonia centrifuga</name>
    <dbReference type="NCBI Taxonomy" id="98765"/>
    <lineage>
        <taxon>Eukaryota</taxon>
        <taxon>Fungi</taxon>
        <taxon>Dikarya</taxon>
        <taxon>Basidiomycota</taxon>
        <taxon>Agaricomycotina</taxon>
        <taxon>Agaricomycetes</taxon>
        <taxon>Polyporales</taxon>
        <taxon>Meruliaceae</taxon>
        <taxon>Hermanssonia</taxon>
    </lineage>
</organism>
<evidence type="ECO:0000313" key="12">
    <source>
        <dbReference type="Proteomes" id="UP000186601"/>
    </source>
</evidence>
<evidence type="ECO:0000313" key="11">
    <source>
        <dbReference type="EMBL" id="PSR85874.1"/>
    </source>
</evidence>
<dbReference type="GO" id="GO:0032865">
    <property type="term" value="C:ERMES complex"/>
    <property type="evidence" value="ECO:0007669"/>
    <property type="project" value="TreeGrafter"/>
</dbReference>
<keyword evidence="8 9" id="KW-0472">Membrane</keyword>
<proteinExistence type="predicted"/>
<dbReference type="InterPro" id="IPR031468">
    <property type="entry name" value="SMP_LBD"/>
</dbReference>
<dbReference type="STRING" id="98765.A0A2R6P5N5"/>
<keyword evidence="12" id="KW-1185">Reference proteome</keyword>
<evidence type="ECO:0000256" key="2">
    <source>
        <dbReference type="ARBA" id="ARBA00022448"/>
    </source>
</evidence>
<dbReference type="GO" id="GO:0008289">
    <property type="term" value="F:lipid binding"/>
    <property type="evidence" value="ECO:0007669"/>
    <property type="project" value="UniProtKB-KW"/>
</dbReference>
<keyword evidence="6" id="KW-0445">Lipid transport</keyword>
<evidence type="ECO:0000256" key="4">
    <source>
        <dbReference type="ARBA" id="ARBA00022824"/>
    </source>
</evidence>
<evidence type="ECO:0000256" key="1">
    <source>
        <dbReference type="ARBA" id="ARBA00004586"/>
    </source>
</evidence>
<keyword evidence="4" id="KW-0256">Endoplasmic reticulum</keyword>
<keyword evidence="3 9" id="KW-0812">Transmembrane</keyword>
<dbReference type="PANTHER" id="PTHR13466">
    <property type="entry name" value="TEX2 PROTEIN-RELATED"/>
    <property type="match status" value="1"/>
</dbReference>